<feature type="transmembrane region" description="Helical" evidence="1">
    <location>
        <begin position="6"/>
        <end position="23"/>
    </location>
</feature>
<name>A0A4U2Y969_9BACL</name>
<dbReference type="OrthoDB" id="8719215at2"/>
<dbReference type="EMBL" id="SZNK01000001">
    <property type="protein sequence ID" value="TKI56775.1"/>
    <property type="molecule type" value="Genomic_DNA"/>
</dbReference>
<dbReference type="Proteomes" id="UP000307841">
    <property type="component" value="Unassembled WGS sequence"/>
</dbReference>
<dbReference type="InterPro" id="IPR006542">
    <property type="entry name" value="DUF1093"/>
</dbReference>
<evidence type="ECO:0000256" key="1">
    <source>
        <dbReference type="SAM" id="Phobius"/>
    </source>
</evidence>
<keyword evidence="1" id="KW-1133">Transmembrane helix</keyword>
<organism evidence="2 3">
    <name type="scientific">Brevibacillus antibioticus</name>
    <dbReference type="NCBI Taxonomy" id="2570228"/>
    <lineage>
        <taxon>Bacteria</taxon>
        <taxon>Bacillati</taxon>
        <taxon>Bacillota</taxon>
        <taxon>Bacilli</taxon>
        <taxon>Bacillales</taxon>
        <taxon>Paenibacillaceae</taxon>
        <taxon>Brevibacillus</taxon>
    </lineage>
</organism>
<dbReference type="RefSeq" id="WP_137030194.1">
    <property type="nucleotide sequence ID" value="NZ_SZNK01000001.1"/>
</dbReference>
<comment type="caution">
    <text evidence="2">The sequence shown here is derived from an EMBL/GenBank/DDBJ whole genome shotgun (WGS) entry which is preliminary data.</text>
</comment>
<accession>A0A4U2Y969</accession>
<evidence type="ECO:0000313" key="3">
    <source>
        <dbReference type="Proteomes" id="UP000307841"/>
    </source>
</evidence>
<proteinExistence type="predicted"/>
<dbReference type="PANTHER" id="PTHR36433">
    <property type="entry name" value="HYPOTHETICAL CYTOSOLIC PROTEIN"/>
    <property type="match status" value="1"/>
</dbReference>
<evidence type="ECO:0000313" key="2">
    <source>
        <dbReference type="EMBL" id="TKI56775.1"/>
    </source>
</evidence>
<dbReference type="NCBIfam" id="TIGR01655">
    <property type="entry name" value="yxeA_fam"/>
    <property type="match status" value="1"/>
</dbReference>
<dbReference type="SUPFAM" id="SSF159121">
    <property type="entry name" value="BC4932-like"/>
    <property type="match status" value="1"/>
</dbReference>
<keyword evidence="3" id="KW-1185">Reference proteome</keyword>
<protein>
    <submittedName>
        <fullName evidence="2">YxeA family protein</fullName>
    </submittedName>
</protein>
<dbReference type="Gene3D" id="2.40.50.480">
    <property type="match status" value="1"/>
</dbReference>
<keyword evidence="1" id="KW-0472">Membrane</keyword>
<dbReference type="AlphaFoldDB" id="A0A4U2Y969"/>
<dbReference type="Pfam" id="PF06486">
    <property type="entry name" value="DUF1093"/>
    <property type="match status" value="1"/>
</dbReference>
<dbReference type="PANTHER" id="PTHR36433:SF2">
    <property type="entry name" value="YXEA FAMILY PROTEIN"/>
    <property type="match status" value="1"/>
</dbReference>
<dbReference type="InterPro" id="IPR036166">
    <property type="entry name" value="YxeA-like_sf"/>
</dbReference>
<reference evidence="2 3" key="1">
    <citation type="submission" date="2019-04" db="EMBL/GenBank/DDBJ databases">
        <title>Whole genome sequencing of Brevibacillus sp. TGS2-1.</title>
        <authorList>
            <person name="Choi A."/>
        </authorList>
    </citation>
    <scope>NUCLEOTIDE SEQUENCE [LARGE SCALE GENOMIC DNA]</scope>
    <source>
        <strain evidence="2 3">TGS2-1</strain>
    </source>
</reference>
<gene>
    <name evidence="2" type="ORF">E8L90_15580</name>
</gene>
<sequence length="123" mass="14074">MKKTTIIVLSVILALIIGAVLLLQNVNFNRLGADEYYVQINKEGKKNEVTLDSGEKFVSYDYTLQAYNANGEEKTLSFMAMKELRKDAYLCVFVKEEKRVTSYQEVKVDELPDKAKEKLAIQQ</sequence>
<keyword evidence="1" id="KW-0812">Transmembrane</keyword>